<organism evidence="1">
    <name type="scientific">Salmonella enterica subsp. enterica serovar Ank</name>
    <dbReference type="NCBI Taxonomy" id="1173578"/>
    <lineage>
        <taxon>Bacteria</taxon>
        <taxon>Pseudomonadati</taxon>
        <taxon>Pseudomonadota</taxon>
        <taxon>Gammaproteobacteria</taxon>
        <taxon>Enterobacterales</taxon>
        <taxon>Enterobacteriaceae</taxon>
        <taxon>Salmonella</taxon>
    </lineage>
</organism>
<reference evidence="1" key="1">
    <citation type="journal article" date="2018" name="Genome Biol.">
        <title>SKESA: strategic k-mer extension for scrupulous assemblies.</title>
        <authorList>
            <person name="Souvorov A."/>
            <person name="Agarwala R."/>
            <person name="Lipman D.J."/>
        </authorList>
    </citation>
    <scope>NUCLEOTIDE SEQUENCE</scope>
    <source>
        <strain evidence="1">BCW_2640</strain>
    </source>
</reference>
<sequence>MAYLVFVVVCLGLYCPCFTVLSWLTPWKGFAVFTVTHRGRKYRAIHLSLLDRVGSMSRCRAGRYHRAFVRALECALALPAHPVFFRSHLMRPAQVRLACQVLSRHPGCRYRIVTVSLPAWERRAMVAQMLLQEWRLIRYPQEKAVMVVIHNRIN</sequence>
<proteinExistence type="predicted"/>
<dbReference type="AlphaFoldDB" id="A0A5I2XBV7"/>
<gene>
    <name evidence="1" type="ORF">G3V02_000946</name>
</gene>
<reference evidence="1" key="2">
    <citation type="submission" date="2018-07" db="EMBL/GenBank/DDBJ databases">
        <authorList>
            <consortium name="NCBI Pathogen Detection Project"/>
        </authorList>
    </citation>
    <scope>NUCLEOTIDE SEQUENCE</scope>
    <source>
        <strain evidence="1">BCW_2640</strain>
    </source>
</reference>
<accession>A0A5I2XBV7</accession>
<dbReference type="EMBL" id="DAARBX010000003">
    <property type="protein sequence ID" value="HAE1792286.1"/>
    <property type="molecule type" value="Genomic_DNA"/>
</dbReference>
<name>A0A5I2XBV7_SALET</name>
<protein>
    <submittedName>
        <fullName evidence="1">Uncharacterized protein</fullName>
    </submittedName>
</protein>
<comment type="caution">
    <text evidence="1">The sequence shown here is derived from an EMBL/GenBank/DDBJ whole genome shotgun (WGS) entry which is preliminary data.</text>
</comment>
<evidence type="ECO:0000313" key="1">
    <source>
        <dbReference type="EMBL" id="HAE1792286.1"/>
    </source>
</evidence>